<gene>
    <name evidence="1" type="ORF">Bca52824_039446</name>
</gene>
<evidence type="ECO:0000313" key="2">
    <source>
        <dbReference type="Proteomes" id="UP000886595"/>
    </source>
</evidence>
<accession>A0A8X7RRL8</accession>
<dbReference type="EMBL" id="JAAMPC010000009">
    <property type="protein sequence ID" value="KAG2292777.1"/>
    <property type="molecule type" value="Genomic_DNA"/>
</dbReference>
<dbReference type="AlphaFoldDB" id="A0A8X7RRL8"/>
<sequence>MVDICWINASPHSYTTFESGDVSDHMLMHTQLREVPHGNIKSFKFFNHVASHPRFLEVVSRVWNDIEPMFHSRSAVRRFYEKLNSLKSEMISHTGDMFRDFPGSDKEAYEEMCTKQTKAMQNPQTSSFEAASDAWYHSNYPKE</sequence>
<name>A0A8X7RRL8_BRACI</name>
<reference evidence="1 2" key="1">
    <citation type="submission" date="2020-02" db="EMBL/GenBank/DDBJ databases">
        <authorList>
            <person name="Ma Q."/>
            <person name="Huang Y."/>
            <person name="Song X."/>
            <person name="Pei D."/>
        </authorList>
    </citation>
    <scope>NUCLEOTIDE SEQUENCE [LARGE SCALE GENOMIC DNA]</scope>
    <source>
        <strain evidence="1">Sxm20200214</strain>
        <tissue evidence="1">Leaf</tissue>
    </source>
</reference>
<protein>
    <submittedName>
        <fullName evidence="1">Uncharacterized protein</fullName>
    </submittedName>
</protein>
<dbReference type="Proteomes" id="UP000886595">
    <property type="component" value="Unassembled WGS sequence"/>
</dbReference>
<proteinExistence type="predicted"/>
<organism evidence="1 2">
    <name type="scientific">Brassica carinata</name>
    <name type="common">Ethiopian mustard</name>
    <name type="synonym">Abyssinian cabbage</name>
    <dbReference type="NCBI Taxonomy" id="52824"/>
    <lineage>
        <taxon>Eukaryota</taxon>
        <taxon>Viridiplantae</taxon>
        <taxon>Streptophyta</taxon>
        <taxon>Embryophyta</taxon>
        <taxon>Tracheophyta</taxon>
        <taxon>Spermatophyta</taxon>
        <taxon>Magnoliopsida</taxon>
        <taxon>eudicotyledons</taxon>
        <taxon>Gunneridae</taxon>
        <taxon>Pentapetalae</taxon>
        <taxon>rosids</taxon>
        <taxon>malvids</taxon>
        <taxon>Brassicales</taxon>
        <taxon>Brassicaceae</taxon>
        <taxon>Brassiceae</taxon>
        <taxon>Brassica</taxon>
    </lineage>
</organism>
<comment type="caution">
    <text evidence="1">The sequence shown here is derived from an EMBL/GenBank/DDBJ whole genome shotgun (WGS) entry which is preliminary data.</text>
</comment>
<keyword evidence="2" id="KW-1185">Reference proteome</keyword>
<evidence type="ECO:0000313" key="1">
    <source>
        <dbReference type="EMBL" id="KAG2292777.1"/>
    </source>
</evidence>